<accession>A0A3P2A2A4</accession>
<dbReference type="InterPro" id="IPR041698">
    <property type="entry name" value="Methyltransf_25"/>
</dbReference>
<evidence type="ECO:0000313" key="3">
    <source>
        <dbReference type="Proteomes" id="UP000269923"/>
    </source>
</evidence>
<dbReference type="STRING" id="1121352.GCA_000620925_01898"/>
<sequence>MFWDERYNSENYVYGTQANIFLQEIAHHLPGSGRALDLAAGEGRNAVFLAEHGLSVTAADASSVGLAKAQRLAESRGVRLELVQADLCSHDWQQGSYDVVSSVFFQLPPPLRLAVGHRAVNALREGGLLVAVFYHSEQLALGTGGPSNPEFLGSLADWQAMFPDLEWLHAEHRRHVLNEGELHQGESSVVYLLGRKPSSK</sequence>
<dbReference type="Pfam" id="PF13649">
    <property type="entry name" value="Methyltransf_25"/>
    <property type="match status" value="1"/>
</dbReference>
<keyword evidence="3" id="KW-1185">Reference proteome</keyword>
<dbReference type="CDD" id="cd02440">
    <property type="entry name" value="AdoMet_MTases"/>
    <property type="match status" value="1"/>
</dbReference>
<dbReference type="GO" id="GO:0008168">
    <property type="term" value="F:methyltransferase activity"/>
    <property type="evidence" value="ECO:0007669"/>
    <property type="project" value="UniProtKB-KW"/>
</dbReference>
<dbReference type="Gene3D" id="3.40.50.150">
    <property type="entry name" value="Vaccinia Virus protein VP39"/>
    <property type="match status" value="1"/>
</dbReference>
<reference evidence="2 3" key="1">
    <citation type="submission" date="2018-11" db="EMBL/GenBank/DDBJ databases">
        <title>Genomes From Bacteria Associated with the Canine Oral Cavity: a Test Case for Automated Genome-Based Taxonomic Assignment.</title>
        <authorList>
            <person name="Coil D.A."/>
            <person name="Jospin G."/>
            <person name="Darling A.E."/>
            <person name="Wallis C."/>
            <person name="Davis I.J."/>
            <person name="Harris S."/>
            <person name="Eisen J.A."/>
            <person name="Holcombe L.J."/>
            <person name="O'Flynn C."/>
        </authorList>
    </citation>
    <scope>NUCLEOTIDE SEQUENCE [LARGE SCALE GENOMIC DNA]</scope>
    <source>
        <strain evidence="2 3">COT-280</strain>
    </source>
</reference>
<dbReference type="RefSeq" id="WP_124796018.1">
    <property type="nucleotide sequence ID" value="NZ_RQYC01000022.1"/>
</dbReference>
<feature type="domain" description="Methyltransferase" evidence="1">
    <location>
        <begin position="36"/>
        <end position="127"/>
    </location>
</feature>
<dbReference type="SUPFAM" id="SSF53335">
    <property type="entry name" value="S-adenosyl-L-methionine-dependent methyltransferases"/>
    <property type="match status" value="1"/>
</dbReference>
<dbReference type="InterPro" id="IPR029063">
    <property type="entry name" value="SAM-dependent_MTases_sf"/>
</dbReference>
<keyword evidence="2" id="KW-0808">Transferase</keyword>
<proteinExistence type="predicted"/>
<dbReference type="OrthoDB" id="9786503at2"/>
<organism evidence="2 3">
    <name type="scientific">Conchiformibius steedae</name>
    <dbReference type="NCBI Taxonomy" id="153493"/>
    <lineage>
        <taxon>Bacteria</taxon>
        <taxon>Pseudomonadati</taxon>
        <taxon>Pseudomonadota</taxon>
        <taxon>Betaproteobacteria</taxon>
        <taxon>Neisseriales</taxon>
        <taxon>Neisseriaceae</taxon>
        <taxon>Conchiformibius</taxon>
    </lineage>
</organism>
<evidence type="ECO:0000313" key="2">
    <source>
        <dbReference type="EMBL" id="RRD89128.1"/>
    </source>
</evidence>
<dbReference type="GO" id="GO:0032259">
    <property type="term" value="P:methylation"/>
    <property type="evidence" value="ECO:0007669"/>
    <property type="project" value="UniProtKB-KW"/>
</dbReference>
<name>A0A3P2A2A4_9NEIS</name>
<dbReference type="EMBL" id="RQYC01000022">
    <property type="protein sequence ID" value="RRD89128.1"/>
    <property type="molecule type" value="Genomic_DNA"/>
</dbReference>
<dbReference type="AlphaFoldDB" id="A0A3P2A2A4"/>
<gene>
    <name evidence="2" type="ORF">EII21_09765</name>
</gene>
<keyword evidence="2" id="KW-0489">Methyltransferase</keyword>
<protein>
    <submittedName>
        <fullName evidence="2">Class I SAM-dependent methyltransferase</fullName>
    </submittedName>
</protein>
<evidence type="ECO:0000259" key="1">
    <source>
        <dbReference type="Pfam" id="PF13649"/>
    </source>
</evidence>
<dbReference type="Proteomes" id="UP000269923">
    <property type="component" value="Unassembled WGS sequence"/>
</dbReference>
<comment type="caution">
    <text evidence="2">The sequence shown here is derived from an EMBL/GenBank/DDBJ whole genome shotgun (WGS) entry which is preliminary data.</text>
</comment>